<reference evidence="2" key="2">
    <citation type="submission" date="2020-09" db="EMBL/GenBank/DDBJ databases">
        <authorList>
            <person name="Sun Q."/>
            <person name="Zhou Y."/>
        </authorList>
    </citation>
    <scope>NUCLEOTIDE SEQUENCE</scope>
    <source>
        <strain evidence="2">CGMCC 1.15085</strain>
    </source>
</reference>
<evidence type="ECO:0000259" key="1">
    <source>
        <dbReference type="Pfam" id="PF01370"/>
    </source>
</evidence>
<feature type="domain" description="NAD-dependent epimerase/dehydratase" evidence="1">
    <location>
        <begin position="24"/>
        <end position="233"/>
    </location>
</feature>
<gene>
    <name evidence="2" type="ORF">GCM10011492_13410</name>
</gene>
<accession>A0A916T271</accession>
<dbReference type="InterPro" id="IPR051783">
    <property type="entry name" value="NAD(P)-dependent_oxidoreduct"/>
</dbReference>
<dbReference type="PANTHER" id="PTHR48079:SF6">
    <property type="entry name" value="NAD(P)-BINDING DOMAIN-CONTAINING PROTEIN-RELATED"/>
    <property type="match status" value="1"/>
</dbReference>
<evidence type="ECO:0000313" key="2">
    <source>
        <dbReference type="EMBL" id="GGB24750.1"/>
    </source>
</evidence>
<dbReference type="InterPro" id="IPR001509">
    <property type="entry name" value="Epimerase_deHydtase"/>
</dbReference>
<sequence>MSVNDITRRLGESLILREDPPMRVFVTGASGWIGSATVDDLLDAGHDVTGLAGSDTSAARLEAKGVTVLRGDLDDLDSIRKGADAAEGVIHLANKHDWANPAASAAAERSAVETIGEALSGSDRAFVFASGVAGLVQGRPATEDDASPHIGPDSMRGGAENRAFDFVDHGVKAVAARFAPTVHGTGDHGFISYIVAAARKTGVSGYVGDGTNRWAAVHVRDAARLVRLGLERAPAGARLHAVAEIGVDTKAIAEAIGTGLDLPVVSIDPDHAISHFGFIGRFFGMEGATSSDKTRALLGWEPTGPTLLEDIKAGAYFEV</sequence>
<name>A0A916T271_9MICO</name>
<dbReference type="EMBL" id="BMHI01000002">
    <property type="protein sequence ID" value="GGB24750.1"/>
    <property type="molecule type" value="Genomic_DNA"/>
</dbReference>
<keyword evidence="3" id="KW-1185">Reference proteome</keyword>
<dbReference type="GO" id="GO:0005737">
    <property type="term" value="C:cytoplasm"/>
    <property type="evidence" value="ECO:0007669"/>
    <property type="project" value="TreeGrafter"/>
</dbReference>
<reference evidence="2" key="1">
    <citation type="journal article" date="2014" name="Int. J. Syst. Evol. Microbiol.">
        <title>Complete genome sequence of Corynebacterium casei LMG S-19264T (=DSM 44701T), isolated from a smear-ripened cheese.</title>
        <authorList>
            <consortium name="US DOE Joint Genome Institute (JGI-PGF)"/>
            <person name="Walter F."/>
            <person name="Albersmeier A."/>
            <person name="Kalinowski J."/>
            <person name="Ruckert C."/>
        </authorList>
    </citation>
    <scope>NUCLEOTIDE SEQUENCE</scope>
    <source>
        <strain evidence="2">CGMCC 1.15085</strain>
    </source>
</reference>
<protein>
    <submittedName>
        <fullName evidence="2">Oxidoreductase</fullName>
    </submittedName>
</protein>
<dbReference type="AlphaFoldDB" id="A0A916T271"/>
<dbReference type="Pfam" id="PF01370">
    <property type="entry name" value="Epimerase"/>
    <property type="match status" value="1"/>
</dbReference>
<dbReference type="CDD" id="cd05262">
    <property type="entry name" value="SDR_a7"/>
    <property type="match status" value="1"/>
</dbReference>
<proteinExistence type="predicted"/>
<organism evidence="2 3">
    <name type="scientific">Flexivirga endophytica</name>
    <dbReference type="NCBI Taxonomy" id="1849103"/>
    <lineage>
        <taxon>Bacteria</taxon>
        <taxon>Bacillati</taxon>
        <taxon>Actinomycetota</taxon>
        <taxon>Actinomycetes</taxon>
        <taxon>Micrococcales</taxon>
        <taxon>Dermacoccaceae</taxon>
        <taxon>Flexivirga</taxon>
    </lineage>
</organism>
<dbReference type="PANTHER" id="PTHR48079">
    <property type="entry name" value="PROTEIN YEEZ"/>
    <property type="match status" value="1"/>
</dbReference>
<comment type="caution">
    <text evidence="2">The sequence shown here is derived from an EMBL/GenBank/DDBJ whole genome shotgun (WGS) entry which is preliminary data.</text>
</comment>
<dbReference type="GO" id="GO:0004029">
    <property type="term" value="F:aldehyde dehydrogenase (NAD+) activity"/>
    <property type="evidence" value="ECO:0007669"/>
    <property type="project" value="TreeGrafter"/>
</dbReference>
<evidence type="ECO:0000313" key="3">
    <source>
        <dbReference type="Proteomes" id="UP000636793"/>
    </source>
</evidence>
<dbReference type="Proteomes" id="UP000636793">
    <property type="component" value="Unassembled WGS sequence"/>
</dbReference>
<dbReference type="SUPFAM" id="SSF51735">
    <property type="entry name" value="NAD(P)-binding Rossmann-fold domains"/>
    <property type="match status" value="1"/>
</dbReference>
<dbReference type="Gene3D" id="3.40.50.720">
    <property type="entry name" value="NAD(P)-binding Rossmann-like Domain"/>
    <property type="match status" value="1"/>
</dbReference>
<dbReference type="InterPro" id="IPR036291">
    <property type="entry name" value="NAD(P)-bd_dom_sf"/>
</dbReference>